<proteinExistence type="predicted"/>
<dbReference type="KEGG" id="tem:JW646_18825"/>
<sequence>MAGDRGEVLDSLCQELAKGVVGSKSCHWNDLLPTMPRVSIDLCKI</sequence>
<organism evidence="1 2">
    <name type="scientific">Terrisporobacter hibernicus</name>
    <dbReference type="NCBI Taxonomy" id="2813371"/>
    <lineage>
        <taxon>Bacteria</taxon>
        <taxon>Bacillati</taxon>
        <taxon>Bacillota</taxon>
        <taxon>Clostridia</taxon>
        <taxon>Peptostreptococcales</taxon>
        <taxon>Peptostreptococcaceae</taxon>
        <taxon>Terrisporobacter</taxon>
    </lineage>
</organism>
<gene>
    <name evidence="1" type="ORF">JW646_18825</name>
</gene>
<dbReference type="AlphaFoldDB" id="A0AAX2ZIY8"/>
<reference evidence="1 2" key="1">
    <citation type="journal article" date="2023" name="Int. J. Syst. Evol. Microbiol.">
        <title>Terrisporobacter hibernicus sp. nov., isolated from bovine faeces in Northern Ireland.</title>
        <authorList>
            <person name="Mitchell M."/>
            <person name="Nguyen S.V."/>
            <person name="Connor M."/>
            <person name="Fairley D.J."/>
            <person name="Donoghue O."/>
            <person name="Marshall H."/>
            <person name="Koolman L."/>
            <person name="McMullan G."/>
            <person name="Schaffer K.E."/>
            <person name="McGrath J.W."/>
            <person name="Fanning S."/>
        </authorList>
    </citation>
    <scope>NUCLEOTIDE SEQUENCE [LARGE SCALE GENOMIC DNA]</scope>
    <source>
        <strain evidence="1 2">MCA3</strain>
    </source>
</reference>
<evidence type="ECO:0000313" key="2">
    <source>
        <dbReference type="Proteomes" id="UP001198983"/>
    </source>
</evidence>
<name>A0AAX2ZIY8_9FIRM</name>
<dbReference type="RefSeq" id="WP_228416002.1">
    <property type="nucleotide sequence ID" value="NZ_CP081135.1"/>
</dbReference>
<accession>A0AAX2ZIY8</accession>
<dbReference type="Proteomes" id="UP001198983">
    <property type="component" value="Chromosome"/>
</dbReference>
<dbReference type="EMBL" id="CP081135">
    <property type="protein sequence ID" value="UEL47647.1"/>
    <property type="molecule type" value="Genomic_DNA"/>
</dbReference>
<evidence type="ECO:0000313" key="1">
    <source>
        <dbReference type="EMBL" id="UEL47647.1"/>
    </source>
</evidence>
<keyword evidence="2" id="KW-1185">Reference proteome</keyword>
<protein>
    <submittedName>
        <fullName evidence="1">Uncharacterized protein</fullName>
    </submittedName>
</protein>